<keyword evidence="2" id="KW-0472">Membrane</keyword>
<keyword evidence="4" id="KW-1185">Reference proteome</keyword>
<keyword evidence="2" id="KW-1133">Transmembrane helix</keyword>
<dbReference type="GeneID" id="28828441"/>
<dbReference type="InParanoid" id="A0A194WYH8"/>
<evidence type="ECO:0000256" key="2">
    <source>
        <dbReference type="SAM" id="Phobius"/>
    </source>
</evidence>
<reference evidence="3 4" key="1">
    <citation type="submission" date="2015-10" db="EMBL/GenBank/DDBJ databases">
        <title>Full genome of DAOMC 229536 Phialocephala scopiformis, a fungal endophyte of spruce producing the potent anti-insectan compound rugulosin.</title>
        <authorList>
            <consortium name="DOE Joint Genome Institute"/>
            <person name="Walker A.K."/>
            <person name="Frasz S.L."/>
            <person name="Seifert K.A."/>
            <person name="Miller J.D."/>
            <person name="Mondo S.J."/>
            <person name="Labutti K."/>
            <person name="Lipzen A."/>
            <person name="Dockter R."/>
            <person name="Kennedy M."/>
            <person name="Grigoriev I.V."/>
            <person name="Spatafora J.W."/>
        </authorList>
    </citation>
    <scope>NUCLEOTIDE SEQUENCE [LARGE SCALE GENOMIC DNA]</scope>
    <source>
        <strain evidence="3 4">CBS 120377</strain>
    </source>
</reference>
<dbReference type="AlphaFoldDB" id="A0A194WYH8"/>
<sequence length="315" mass="33514">MEASISASAAVEQASALASQSIAAVTKSALNAASSASVAIDSLMLMKRKASASSAVLSAQSAAASASASTTAISAPDNQSTPGPTAQKDFVLLTPAQTALIIIGSVLVSSFLTLAISCLILRPRRIAANQVRELHDGNSASQKMIGGKDSLAPKTVGRSAPVASNPIFSHEANDSSPVPRIIDARTGALTPDSFSRATSPDITAEERLPPSQARAISKNSGEKRLQPPLRTRLFIPSSPGSSVSPNRVQRQPYQPSRISRNLDYLDEVLPWEGMEFPEVPDTRERRDNEIRVETDIEVRLRNKDSLETLRMGRAY</sequence>
<feature type="transmembrane region" description="Helical" evidence="2">
    <location>
        <begin position="99"/>
        <end position="121"/>
    </location>
</feature>
<dbReference type="KEGG" id="psco:LY89DRAFT_722216"/>
<protein>
    <submittedName>
        <fullName evidence="3">Uncharacterized protein</fullName>
    </submittedName>
</protein>
<evidence type="ECO:0000313" key="4">
    <source>
        <dbReference type="Proteomes" id="UP000070700"/>
    </source>
</evidence>
<organism evidence="3 4">
    <name type="scientific">Mollisia scopiformis</name>
    <name type="common">Conifer needle endophyte fungus</name>
    <name type="synonym">Phialocephala scopiformis</name>
    <dbReference type="NCBI Taxonomy" id="149040"/>
    <lineage>
        <taxon>Eukaryota</taxon>
        <taxon>Fungi</taxon>
        <taxon>Dikarya</taxon>
        <taxon>Ascomycota</taxon>
        <taxon>Pezizomycotina</taxon>
        <taxon>Leotiomycetes</taxon>
        <taxon>Helotiales</taxon>
        <taxon>Mollisiaceae</taxon>
        <taxon>Mollisia</taxon>
    </lineage>
</organism>
<dbReference type="OrthoDB" id="10659967at2759"/>
<name>A0A194WYH8_MOLSC</name>
<proteinExistence type="predicted"/>
<evidence type="ECO:0000256" key="1">
    <source>
        <dbReference type="SAM" id="MobiDB-lite"/>
    </source>
</evidence>
<feature type="region of interest" description="Disordered" evidence="1">
    <location>
        <begin position="189"/>
        <end position="252"/>
    </location>
</feature>
<feature type="compositionally biased region" description="Polar residues" evidence="1">
    <location>
        <begin position="192"/>
        <end position="201"/>
    </location>
</feature>
<evidence type="ECO:0000313" key="3">
    <source>
        <dbReference type="EMBL" id="KUJ12662.1"/>
    </source>
</evidence>
<keyword evidence="2" id="KW-0812">Transmembrane</keyword>
<dbReference type="Proteomes" id="UP000070700">
    <property type="component" value="Unassembled WGS sequence"/>
</dbReference>
<dbReference type="RefSeq" id="XP_018067017.1">
    <property type="nucleotide sequence ID" value="XM_018218715.1"/>
</dbReference>
<dbReference type="EMBL" id="KQ947424">
    <property type="protein sequence ID" value="KUJ12662.1"/>
    <property type="molecule type" value="Genomic_DNA"/>
</dbReference>
<feature type="compositionally biased region" description="Polar residues" evidence="1">
    <location>
        <begin position="238"/>
        <end position="252"/>
    </location>
</feature>
<accession>A0A194WYH8</accession>
<gene>
    <name evidence="3" type="ORF">LY89DRAFT_722216</name>
</gene>